<dbReference type="AlphaFoldDB" id="A0A5J4PV02"/>
<sequence>MKQTFLSDSHIRLRAPEPEDLDAVYEIENDSSLWKFGIV</sequence>
<reference evidence="1" key="1">
    <citation type="submission" date="2019-03" db="EMBL/GenBank/DDBJ databases">
        <title>Single cell metagenomics reveals metabolic interactions within the superorganism composed of flagellate Streblomastix strix and complex community of Bacteroidetes bacteria on its surface.</title>
        <authorList>
            <person name="Treitli S.C."/>
            <person name="Kolisko M."/>
            <person name="Husnik F."/>
            <person name="Keeling P."/>
            <person name="Hampl V."/>
        </authorList>
    </citation>
    <scope>NUCLEOTIDE SEQUENCE</scope>
    <source>
        <strain evidence="1">STM</strain>
    </source>
</reference>
<comment type="caution">
    <text evidence="1">The sequence shown here is derived from an EMBL/GenBank/DDBJ whole genome shotgun (WGS) entry which is preliminary data.</text>
</comment>
<dbReference type="GO" id="GO:0004145">
    <property type="term" value="F:diamine N-acetyltransferase activity"/>
    <property type="evidence" value="ECO:0007669"/>
    <property type="project" value="UniProtKB-EC"/>
</dbReference>
<protein>
    <submittedName>
        <fullName evidence="1">Spermidine N(1)-acetyltransferase</fullName>
        <ecNumber evidence="1">2.3.1.57</ecNumber>
    </submittedName>
</protein>
<gene>
    <name evidence="1" type="ORF">EZS27_036396</name>
</gene>
<evidence type="ECO:0000313" key="1">
    <source>
        <dbReference type="EMBL" id="KAA6312720.1"/>
    </source>
</evidence>
<proteinExistence type="predicted"/>
<dbReference type="SUPFAM" id="SSF55729">
    <property type="entry name" value="Acyl-CoA N-acyltransferases (Nat)"/>
    <property type="match status" value="1"/>
</dbReference>
<organism evidence="1">
    <name type="scientific">termite gut metagenome</name>
    <dbReference type="NCBI Taxonomy" id="433724"/>
    <lineage>
        <taxon>unclassified sequences</taxon>
        <taxon>metagenomes</taxon>
        <taxon>organismal metagenomes</taxon>
    </lineage>
</organism>
<dbReference type="EC" id="2.3.1.57" evidence="1"/>
<dbReference type="InterPro" id="IPR016181">
    <property type="entry name" value="Acyl_CoA_acyltransferase"/>
</dbReference>
<accession>A0A5J4PV02</accession>
<name>A0A5J4PV02_9ZZZZ</name>
<feature type="non-terminal residue" evidence="1">
    <location>
        <position position="39"/>
    </location>
</feature>
<keyword evidence="1" id="KW-0808">Transferase</keyword>
<dbReference type="EMBL" id="SNRY01006379">
    <property type="protein sequence ID" value="KAA6312720.1"/>
    <property type="molecule type" value="Genomic_DNA"/>
</dbReference>
<keyword evidence="1" id="KW-0012">Acyltransferase</keyword>